<keyword evidence="2" id="KW-0547">Nucleotide-binding</keyword>
<keyword evidence="6" id="KW-1185">Reference proteome</keyword>
<dbReference type="EMBL" id="CM018033">
    <property type="protein sequence ID" value="KAA8546109.1"/>
    <property type="molecule type" value="Genomic_DNA"/>
</dbReference>
<gene>
    <name evidence="5" type="ORF">F0562_020440</name>
</gene>
<evidence type="ECO:0000256" key="4">
    <source>
        <dbReference type="ARBA" id="ARBA00023288"/>
    </source>
</evidence>
<evidence type="ECO:0000256" key="1">
    <source>
        <dbReference type="ARBA" id="ARBA00010142"/>
    </source>
</evidence>
<evidence type="ECO:0000256" key="2">
    <source>
        <dbReference type="ARBA" id="ARBA00022741"/>
    </source>
</evidence>
<dbReference type="Proteomes" id="UP000325577">
    <property type="component" value="Linkage Group LG10"/>
</dbReference>
<protein>
    <submittedName>
        <fullName evidence="5">Uncharacterized protein</fullName>
    </submittedName>
</protein>
<evidence type="ECO:0000256" key="3">
    <source>
        <dbReference type="ARBA" id="ARBA00023134"/>
    </source>
</evidence>
<dbReference type="PANTHER" id="PTHR24072">
    <property type="entry name" value="RHO FAMILY GTPASE"/>
    <property type="match status" value="1"/>
</dbReference>
<organism evidence="5 6">
    <name type="scientific">Nyssa sinensis</name>
    <dbReference type="NCBI Taxonomy" id="561372"/>
    <lineage>
        <taxon>Eukaryota</taxon>
        <taxon>Viridiplantae</taxon>
        <taxon>Streptophyta</taxon>
        <taxon>Embryophyta</taxon>
        <taxon>Tracheophyta</taxon>
        <taxon>Spermatophyta</taxon>
        <taxon>Magnoliopsida</taxon>
        <taxon>eudicotyledons</taxon>
        <taxon>Gunneridae</taxon>
        <taxon>Pentapetalae</taxon>
        <taxon>asterids</taxon>
        <taxon>Cornales</taxon>
        <taxon>Nyssaceae</taxon>
        <taxon>Nyssa</taxon>
    </lineage>
</organism>
<dbReference type="GO" id="GO:0005525">
    <property type="term" value="F:GTP binding"/>
    <property type="evidence" value="ECO:0007669"/>
    <property type="project" value="UniProtKB-KW"/>
</dbReference>
<dbReference type="AlphaFoldDB" id="A0A5J5BT61"/>
<keyword evidence="4" id="KW-0449">Lipoprotein</keyword>
<evidence type="ECO:0000313" key="6">
    <source>
        <dbReference type="Proteomes" id="UP000325577"/>
    </source>
</evidence>
<dbReference type="InterPro" id="IPR003578">
    <property type="entry name" value="Small_GTPase_Rho"/>
</dbReference>
<dbReference type="InterPro" id="IPR001806">
    <property type="entry name" value="Small_GTPase"/>
</dbReference>
<comment type="similarity">
    <text evidence="1">Belongs to the small GTPase superfamily. Rho family.</text>
</comment>
<sequence length="72" mass="8136">MLISYTGNTFPIWIPELRHYAPGVPIILVGTKPDHRDDKQFFINHPSAVLITTIQGEELRKHIGALTYIGHS</sequence>
<dbReference type="SMART" id="SM00174">
    <property type="entry name" value="RHO"/>
    <property type="match status" value="1"/>
</dbReference>
<keyword evidence="3" id="KW-0342">GTP-binding</keyword>
<proteinExistence type="inferred from homology"/>
<dbReference type="InterPro" id="IPR027417">
    <property type="entry name" value="P-loop_NTPase"/>
</dbReference>
<reference evidence="5 6" key="1">
    <citation type="submission" date="2019-09" db="EMBL/GenBank/DDBJ databases">
        <title>A chromosome-level genome assembly of the Chinese tupelo Nyssa sinensis.</title>
        <authorList>
            <person name="Yang X."/>
            <person name="Kang M."/>
            <person name="Yang Y."/>
            <person name="Xiong H."/>
            <person name="Wang M."/>
            <person name="Zhang Z."/>
            <person name="Wang Z."/>
            <person name="Wu H."/>
            <person name="Ma T."/>
            <person name="Liu J."/>
            <person name="Xi Z."/>
        </authorList>
    </citation>
    <scope>NUCLEOTIDE SEQUENCE [LARGE SCALE GENOMIC DNA]</scope>
    <source>
        <strain evidence="5">J267</strain>
        <tissue evidence="5">Leaf</tissue>
    </source>
</reference>
<accession>A0A5J5BT61</accession>
<dbReference type="Gene3D" id="3.40.50.300">
    <property type="entry name" value="P-loop containing nucleotide triphosphate hydrolases"/>
    <property type="match status" value="1"/>
</dbReference>
<dbReference type="SUPFAM" id="SSF52540">
    <property type="entry name" value="P-loop containing nucleoside triphosphate hydrolases"/>
    <property type="match status" value="1"/>
</dbReference>
<dbReference type="GO" id="GO:0007264">
    <property type="term" value="P:small GTPase-mediated signal transduction"/>
    <property type="evidence" value="ECO:0007669"/>
    <property type="project" value="InterPro"/>
</dbReference>
<dbReference type="OrthoDB" id="8830751at2759"/>
<name>A0A5J5BT61_9ASTE</name>
<dbReference type="GO" id="GO:0003924">
    <property type="term" value="F:GTPase activity"/>
    <property type="evidence" value="ECO:0007669"/>
    <property type="project" value="InterPro"/>
</dbReference>
<evidence type="ECO:0000313" key="5">
    <source>
        <dbReference type="EMBL" id="KAA8546109.1"/>
    </source>
</evidence>